<dbReference type="Proteomes" id="UP000310158">
    <property type="component" value="Unassembled WGS sequence"/>
</dbReference>
<name>A0A4S4KXG1_9AGAM</name>
<dbReference type="AlphaFoldDB" id="A0A4S4KXG1"/>
<evidence type="ECO:0000313" key="1">
    <source>
        <dbReference type="EMBL" id="THH03562.1"/>
    </source>
</evidence>
<keyword evidence="2" id="KW-1185">Reference proteome</keyword>
<accession>A0A4S4KXG1</accession>
<proteinExistence type="predicted"/>
<comment type="caution">
    <text evidence="1">The sequence shown here is derived from an EMBL/GenBank/DDBJ whole genome shotgun (WGS) entry which is preliminary data.</text>
</comment>
<evidence type="ECO:0000313" key="2">
    <source>
        <dbReference type="Proteomes" id="UP000310158"/>
    </source>
</evidence>
<reference evidence="1 2" key="1">
    <citation type="submission" date="2019-02" db="EMBL/GenBank/DDBJ databases">
        <title>Genome sequencing of the rare red list fungi Bondarzewia mesenterica.</title>
        <authorList>
            <person name="Buettner E."/>
            <person name="Kellner H."/>
        </authorList>
    </citation>
    <scope>NUCLEOTIDE SEQUENCE [LARGE SCALE GENOMIC DNA]</scope>
    <source>
        <strain evidence="1 2">DSM 108281</strain>
    </source>
</reference>
<dbReference type="EMBL" id="SGPL01001317">
    <property type="protein sequence ID" value="THH03562.1"/>
    <property type="molecule type" value="Genomic_DNA"/>
</dbReference>
<dbReference type="OrthoDB" id="107110at2759"/>
<organism evidence="1 2">
    <name type="scientific">Bondarzewia mesenterica</name>
    <dbReference type="NCBI Taxonomy" id="1095465"/>
    <lineage>
        <taxon>Eukaryota</taxon>
        <taxon>Fungi</taxon>
        <taxon>Dikarya</taxon>
        <taxon>Basidiomycota</taxon>
        <taxon>Agaricomycotina</taxon>
        <taxon>Agaricomycetes</taxon>
        <taxon>Russulales</taxon>
        <taxon>Bondarzewiaceae</taxon>
        <taxon>Bondarzewia</taxon>
    </lineage>
</organism>
<sequence length="343" mass="39131">MAQVQDSEHPPAFCITMPPSHCRSDKCKVQPHSDLGIEHHQWPSAGLETNIDSQSDDESDFAFKFDKAIKEDAIMDGILLTFRLTNASQSESLPIIMLRIIEHVNKERVVVNITTVQACEELFERDQDLRDRFSAATITGKWWNSIRSHPMLRGAYDQQTSTRREFQTNASMRNVEYQGNWHRLLKMLLDHMNMGRAYADSLYTNFVPITQSSGTGKSRTVDEMAKLVFALPFSLHSWKDETGHPLPDIEVRDVLTTPAPDSDALALNYYCFLANLFEAVHATVEPMEPRASYEEFAFSWRSYLVDQSSRENLYRRSSNLDTLENRPTELYVAGIRGGFGQAP</sequence>
<protein>
    <submittedName>
        <fullName evidence="1">Uncharacterized protein</fullName>
    </submittedName>
</protein>
<gene>
    <name evidence="1" type="ORF">EW146_g10403</name>
</gene>